<evidence type="ECO:0000256" key="1">
    <source>
        <dbReference type="SAM" id="Phobius"/>
    </source>
</evidence>
<feature type="transmembrane region" description="Helical" evidence="1">
    <location>
        <begin position="205"/>
        <end position="225"/>
    </location>
</feature>
<dbReference type="Proteomes" id="UP000198703">
    <property type="component" value="Unassembled WGS sequence"/>
</dbReference>
<keyword evidence="1" id="KW-0812">Transmembrane</keyword>
<dbReference type="RefSeq" id="WP_093250894.1">
    <property type="nucleotide sequence ID" value="NZ_FNQM01000003.1"/>
</dbReference>
<keyword evidence="1" id="KW-0472">Membrane</keyword>
<evidence type="ECO:0000313" key="3">
    <source>
        <dbReference type="Proteomes" id="UP000198703"/>
    </source>
</evidence>
<accession>A0A1H3Z0D1</accession>
<name>A0A1H3Z0D1_9RHOB</name>
<dbReference type="EMBL" id="FNQM01000003">
    <property type="protein sequence ID" value="SEA17209.1"/>
    <property type="molecule type" value="Genomic_DNA"/>
</dbReference>
<protein>
    <submittedName>
        <fullName evidence="2">Uncharacterized protein</fullName>
    </submittedName>
</protein>
<feature type="transmembrane region" description="Helical" evidence="1">
    <location>
        <begin position="90"/>
        <end position="111"/>
    </location>
</feature>
<sequence length="308" mass="32399">MPNPLDASDFAPIRADPRFAHEHDRREEHAAAARAAQATYLRLTRLFVAATAGVAILAALSLYGTGAEGEGAPVASEGLKAWLAHPDVRFWLLLAQAVGVALAGFSAFMLATRDYLGRWREQREMAETGRSERGRLALEIGHRLGPDSFRAGAAYFVADLIDGQVAYLKKATADQGRRAFQQTALTAIVVALAAAAPVLGGIGHAGLLLAGALAAVIAPALFAGLKTWGEATGAGEREKLHAATRDLLRKAGAERGELDEAVADNDLPRAMAYAERVFAALRTDVDGFLKITGAAPTPPAPTPPGPKR</sequence>
<proteinExistence type="predicted"/>
<feature type="transmembrane region" description="Helical" evidence="1">
    <location>
        <begin position="43"/>
        <end position="63"/>
    </location>
</feature>
<dbReference type="STRING" id="89524.SAMN05444370_103330"/>
<organism evidence="2 3">
    <name type="scientific">Rubrimonas cliftonensis</name>
    <dbReference type="NCBI Taxonomy" id="89524"/>
    <lineage>
        <taxon>Bacteria</taxon>
        <taxon>Pseudomonadati</taxon>
        <taxon>Pseudomonadota</taxon>
        <taxon>Alphaproteobacteria</taxon>
        <taxon>Rhodobacterales</taxon>
        <taxon>Paracoccaceae</taxon>
        <taxon>Rubrimonas</taxon>
    </lineage>
</organism>
<keyword evidence="1" id="KW-1133">Transmembrane helix</keyword>
<evidence type="ECO:0000313" key="2">
    <source>
        <dbReference type="EMBL" id="SEA17209.1"/>
    </source>
</evidence>
<gene>
    <name evidence="2" type="ORF">SAMN05444370_103330</name>
</gene>
<reference evidence="2 3" key="1">
    <citation type="submission" date="2016-10" db="EMBL/GenBank/DDBJ databases">
        <authorList>
            <person name="de Groot N.N."/>
        </authorList>
    </citation>
    <scope>NUCLEOTIDE SEQUENCE [LARGE SCALE GENOMIC DNA]</scope>
    <source>
        <strain evidence="2 3">DSM 15345</strain>
    </source>
</reference>
<dbReference type="AlphaFoldDB" id="A0A1H3Z0D1"/>
<feature type="transmembrane region" description="Helical" evidence="1">
    <location>
        <begin position="179"/>
        <end position="199"/>
    </location>
</feature>
<keyword evidence="3" id="KW-1185">Reference proteome</keyword>